<evidence type="ECO:0000313" key="1">
    <source>
        <dbReference type="EMBL" id="OBZ72714.1"/>
    </source>
</evidence>
<proteinExistence type="predicted"/>
<evidence type="ECO:0000313" key="2">
    <source>
        <dbReference type="Proteomes" id="UP000092993"/>
    </source>
</evidence>
<organism evidence="1 2">
    <name type="scientific">Grifola frondosa</name>
    <name type="common">Maitake</name>
    <name type="synonym">Polyporus frondosus</name>
    <dbReference type="NCBI Taxonomy" id="5627"/>
    <lineage>
        <taxon>Eukaryota</taxon>
        <taxon>Fungi</taxon>
        <taxon>Dikarya</taxon>
        <taxon>Basidiomycota</taxon>
        <taxon>Agaricomycotina</taxon>
        <taxon>Agaricomycetes</taxon>
        <taxon>Polyporales</taxon>
        <taxon>Grifolaceae</taxon>
        <taxon>Grifola</taxon>
    </lineage>
</organism>
<keyword evidence="2" id="KW-1185">Reference proteome</keyword>
<dbReference type="AlphaFoldDB" id="A0A1C7MCK5"/>
<comment type="caution">
    <text evidence="1">The sequence shown here is derived from an EMBL/GenBank/DDBJ whole genome shotgun (WGS) entry which is preliminary data.</text>
</comment>
<protein>
    <submittedName>
        <fullName evidence="1">Uncharacterized protein</fullName>
    </submittedName>
</protein>
<dbReference type="OMA" id="WEMASEM"/>
<dbReference type="EMBL" id="LUGG01000009">
    <property type="protein sequence ID" value="OBZ72714.1"/>
    <property type="molecule type" value="Genomic_DNA"/>
</dbReference>
<sequence>MPLSRLLGKLIGRKSVREAPVIPLPPEIVDYIISFVDDRKTLRSCAVVCRGWLPASRYKLFHRIVISKGAKFKSLQRLIRSPSMLQCLAVVEELRVPCFTKTAPKGQLFKPPFIEVIQLLAVHLVGLRSMRIQFHYGCWLAPLEETFLTSLSYLSRLVELDMDHIQFSAFSDFQRFVCSFPQLASLSMASVCWNVSDSLAGAGANLRLESLRVGSMNGSYLPPLLEWLICTPCCRTTKSFHCQDQYFYDGAPAPIVNRWLRTLGEHLEHLTIPLSSEIDLSRNVDLLSLVVPTHIVTVWGWEMASEMLCGVRSSKLAELTLSLQLWVIYALPQEEGLWQDDPSVDGVDQVLMQERFESLRTVTVCLETSFIVPRQYYICAQHELQTRMRHVHSRGILRVTHSPMEKCIPAPFLMPEHVCRHCRGAPSRMEPE</sequence>
<reference evidence="1 2" key="1">
    <citation type="submission" date="2016-03" db="EMBL/GenBank/DDBJ databases">
        <title>Whole genome sequencing of Grifola frondosa 9006-11.</title>
        <authorList>
            <person name="Min B."/>
            <person name="Park H."/>
            <person name="Kim J.-G."/>
            <person name="Cho H."/>
            <person name="Oh Y.-L."/>
            <person name="Kong W.-S."/>
            <person name="Choi I.-G."/>
        </authorList>
    </citation>
    <scope>NUCLEOTIDE SEQUENCE [LARGE SCALE GENOMIC DNA]</scope>
    <source>
        <strain evidence="1 2">9006-11</strain>
    </source>
</reference>
<accession>A0A1C7MCK5</accession>
<dbReference type="InterPro" id="IPR036047">
    <property type="entry name" value="F-box-like_dom_sf"/>
</dbReference>
<dbReference type="OrthoDB" id="2921803at2759"/>
<gene>
    <name evidence="1" type="ORF">A0H81_07359</name>
</gene>
<dbReference type="Gene3D" id="3.80.10.10">
    <property type="entry name" value="Ribonuclease Inhibitor"/>
    <property type="match status" value="1"/>
</dbReference>
<dbReference type="Proteomes" id="UP000092993">
    <property type="component" value="Unassembled WGS sequence"/>
</dbReference>
<dbReference type="InterPro" id="IPR032675">
    <property type="entry name" value="LRR_dom_sf"/>
</dbReference>
<name>A0A1C7MCK5_GRIFR</name>
<dbReference type="SUPFAM" id="SSF81383">
    <property type="entry name" value="F-box domain"/>
    <property type="match status" value="1"/>
</dbReference>